<reference evidence="3" key="1">
    <citation type="journal article" date="2019" name="Int. J. Syst. Evol. Microbiol.">
        <title>The Global Catalogue of Microorganisms (GCM) 10K type strain sequencing project: providing services to taxonomists for standard genome sequencing and annotation.</title>
        <authorList>
            <consortium name="The Broad Institute Genomics Platform"/>
            <consortium name="The Broad Institute Genome Sequencing Center for Infectious Disease"/>
            <person name="Wu L."/>
            <person name="Ma J."/>
        </authorList>
    </citation>
    <scope>NUCLEOTIDE SEQUENCE [LARGE SCALE GENOMIC DNA]</scope>
    <source>
        <strain evidence="3">CCUG 55491</strain>
    </source>
</reference>
<comment type="caution">
    <text evidence="2">The sequence shown here is derived from an EMBL/GenBank/DDBJ whole genome shotgun (WGS) entry which is preliminary data.</text>
</comment>
<dbReference type="RefSeq" id="WP_386813231.1">
    <property type="nucleotide sequence ID" value="NZ_JBHTIH010000007.1"/>
</dbReference>
<dbReference type="EMBL" id="JBHTIH010000007">
    <property type="protein sequence ID" value="MFD0740143.1"/>
    <property type="molecule type" value="Genomic_DNA"/>
</dbReference>
<dbReference type="Proteomes" id="UP001597090">
    <property type="component" value="Unassembled WGS sequence"/>
</dbReference>
<sequence length="193" mass="20772">MSPAAVPLDALLWGLLGSVVLPLWLLAGLADYWAHARSDIAHTAGLHESALHLLQTAQIGVPVLLVLLARINALTLAVLILGVAAHTVTAYRDVRYAAARRHISPFEQFVHNFLNVLPLAALAIVIVLHWPAFQALLALAEAPPNAWTLQWREPPFERAVIAAVLVASLLFGLLPGVIEFVRTLAARPPAGSR</sequence>
<keyword evidence="1" id="KW-0472">Membrane</keyword>
<keyword evidence="1" id="KW-0812">Transmembrane</keyword>
<gene>
    <name evidence="2" type="ORF">ACFQZQ_12740</name>
</gene>
<feature type="transmembrane region" description="Helical" evidence="1">
    <location>
        <begin position="159"/>
        <end position="178"/>
    </location>
</feature>
<protein>
    <recommendedName>
        <fullName evidence="4">Diguanylate cyclase</fullName>
    </recommendedName>
</protein>
<proteinExistence type="predicted"/>
<evidence type="ECO:0000313" key="3">
    <source>
        <dbReference type="Proteomes" id="UP001597090"/>
    </source>
</evidence>
<feature type="transmembrane region" description="Helical" evidence="1">
    <location>
        <begin position="12"/>
        <end position="34"/>
    </location>
</feature>
<evidence type="ECO:0008006" key="4">
    <source>
        <dbReference type="Google" id="ProtNLM"/>
    </source>
</evidence>
<name>A0ABW2YS78_9GAMM</name>
<accession>A0ABW2YS78</accession>
<organism evidence="2 3">
    <name type="scientific">Lysobacter koreensis</name>
    <dbReference type="NCBI Taxonomy" id="266122"/>
    <lineage>
        <taxon>Bacteria</taxon>
        <taxon>Pseudomonadati</taxon>
        <taxon>Pseudomonadota</taxon>
        <taxon>Gammaproteobacteria</taxon>
        <taxon>Lysobacterales</taxon>
        <taxon>Lysobacteraceae</taxon>
        <taxon>Lysobacter</taxon>
    </lineage>
</organism>
<feature type="transmembrane region" description="Helical" evidence="1">
    <location>
        <begin position="112"/>
        <end position="139"/>
    </location>
</feature>
<feature type="transmembrane region" description="Helical" evidence="1">
    <location>
        <begin position="73"/>
        <end position="91"/>
    </location>
</feature>
<keyword evidence="1" id="KW-1133">Transmembrane helix</keyword>
<evidence type="ECO:0000313" key="2">
    <source>
        <dbReference type="EMBL" id="MFD0740143.1"/>
    </source>
</evidence>
<evidence type="ECO:0000256" key="1">
    <source>
        <dbReference type="SAM" id="Phobius"/>
    </source>
</evidence>
<keyword evidence="3" id="KW-1185">Reference proteome</keyword>